<dbReference type="Pfam" id="PF00069">
    <property type="entry name" value="Pkinase"/>
    <property type="match status" value="1"/>
</dbReference>
<dbReference type="GO" id="GO:0005737">
    <property type="term" value="C:cytoplasm"/>
    <property type="evidence" value="ECO:0007669"/>
    <property type="project" value="TreeGrafter"/>
</dbReference>
<evidence type="ECO:0000313" key="3">
    <source>
        <dbReference type="EMBL" id="CAE0710634.1"/>
    </source>
</evidence>
<protein>
    <recommendedName>
        <fullName evidence="2">Protein kinase domain-containing protein</fullName>
    </recommendedName>
</protein>
<evidence type="ECO:0000256" key="1">
    <source>
        <dbReference type="SAM" id="Phobius"/>
    </source>
</evidence>
<dbReference type="GO" id="GO:0005524">
    <property type="term" value="F:ATP binding"/>
    <property type="evidence" value="ECO:0007669"/>
    <property type="project" value="InterPro"/>
</dbReference>
<reference evidence="3" key="1">
    <citation type="submission" date="2021-01" db="EMBL/GenBank/DDBJ databases">
        <authorList>
            <person name="Corre E."/>
            <person name="Pelletier E."/>
            <person name="Niang G."/>
            <person name="Scheremetjew M."/>
            <person name="Finn R."/>
            <person name="Kale V."/>
            <person name="Holt S."/>
            <person name="Cochrane G."/>
            <person name="Meng A."/>
            <person name="Brown T."/>
            <person name="Cohen L."/>
        </authorList>
    </citation>
    <scope>NUCLEOTIDE SEQUENCE</scope>
    <source>
        <strain evidence="3">10249 10 AB</strain>
    </source>
</reference>
<dbReference type="InterPro" id="IPR011009">
    <property type="entry name" value="Kinase-like_dom_sf"/>
</dbReference>
<proteinExistence type="predicted"/>
<dbReference type="SMART" id="SM00220">
    <property type="entry name" value="S_TKc"/>
    <property type="match status" value="1"/>
</dbReference>
<dbReference type="InterPro" id="IPR000719">
    <property type="entry name" value="Prot_kinase_dom"/>
</dbReference>
<dbReference type="PROSITE" id="PS50011">
    <property type="entry name" value="PROTEIN_KINASE_DOM"/>
    <property type="match status" value="1"/>
</dbReference>
<dbReference type="InterPro" id="IPR050167">
    <property type="entry name" value="Ser_Thr_protein_kinase"/>
</dbReference>
<dbReference type="GO" id="GO:0004672">
    <property type="term" value="F:protein kinase activity"/>
    <property type="evidence" value="ECO:0007669"/>
    <property type="project" value="InterPro"/>
</dbReference>
<dbReference type="AlphaFoldDB" id="A0A7S4AC58"/>
<feature type="transmembrane region" description="Helical" evidence="1">
    <location>
        <begin position="76"/>
        <end position="101"/>
    </location>
</feature>
<evidence type="ECO:0000259" key="2">
    <source>
        <dbReference type="PROSITE" id="PS50011"/>
    </source>
</evidence>
<gene>
    <name evidence="3" type="ORF">PAUS00366_LOCUS3361</name>
</gene>
<dbReference type="GO" id="GO:0007165">
    <property type="term" value="P:signal transduction"/>
    <property type="evidence" value="ECO:0007669"/>
    <property type="project" value="TreeGrafter"/>
</dbReference>
<keyword evidence="1" id="KW-1133">Transmembrane helix</keyword>
<dbReference type="SUPFAM" id="SSF56112">
    <property type="entry name" value="Protein kinase-like (PK-like)"/>
    <property type="match status" value="1"/>
</dbReference>
<dbReference type="EMBL" id="HBIX01004271">
    <property type="protein sequence ID" value="CAE0710634.1"/>
    <property type="molecule type" value="Transcribed_RNA"/>
</dbReference>
<name>A0A7S4AC58_9STRA</name>
<organism evidence="3">
    <name type="scientific">Pseudo-nitzschia australis</name>
    <dbReference type="NCBI Taxonomy" id="44445"/>
    <lineage>
        <taxon>Eukaryota</taxon>
        <taxon>Sar</taxon>
        <taxon>Stramenopiles</taxon>
        <taxon>Ochrophyta</taxon>
        <taxon>Bacillariophyta</taxon>
        <taxon>Bacillariophyceae</taxon>
        <taxon>Bacillariophycidae</taxon>
        <taxon>Bacillariales</taxon>
        <taxon>Bacillariaceae</taxon>
        <taxon>Pseudo-nitzschia</taxon>
    </lineage>
</organism>
<dbReference type="Gene3D" id="1.10.510.10">
    <property type="entry name" value="Transferase(Phosphotransferase) domain 1"/>
    <property type="match status" value="1"/>
</dbReference>
<feature type="domain" description="Protein kinase" evidence="2">
    <location>
        <begin position="284"/>
        <end position="568"/>
    </location>
</feature>
<keyword evidence="1" id="KW-0812">Transmembrane</keyword>
<accession>A0A7S4AC58</accession>
<keyword evidence="1" id="KW-0472">Membrane</keyword>
<dbReference type="PANTHER" id="PTHR23257">
    <property type="entry name" value="SERINE-THREONINE PROTEIN KINASE"/>
    <property type="match status" value="1"/>
</dbReference>
<sequence>MNLDNKVTRRVVATRTNSDKDATICETERTTNGRLKNPRYRNLADTNHKLLGEERVPKHKRIRQIHNYRFRDQERVLFLVLALLGALLIIIACSTFTFTIVHEGENRFTAMCSRIINRPMSLRNQKNNNTEREVQSVVTPAMNEKGPLDIDFLETTQTYFVASFIDAHQVREKLDEGIIQEQMSPDFGGLNLTFSKNGSMTATRPIRHDPMQLFLDYRDYRSVARDDDQDNYYAHDDDYTRNPFIEDYDQDEASEVEGFHCRRISEHRLYFPNCNSFHETPLLDSQATVIGAGSYRQAMMLNNSFGREREAIVVKDIHFRLDFLYDVYEYTRMDAIVAERLTSSRRIYNIYGTCGIGIMSEFFPHGQIEAFSITDDVIERTDETKGPLICYNNLTGLMKLELSLHMAEALVDLHGYAGGVIVHQDVKLDQFFLNSDMTEVILNDFNRAEFMLWDEEEEEYCSYREGFGAGNWRSPEEYHDEYLTEQVDVFSLGNNMYGLLTGSMVFYEIESYGEIQDLVGDGEKAYIDPRYKERSLAEAKLVEIINQCHEYYPEDRPSIFEVVDMLWQALEEVNEAMDKDKNNEI</sequence>